<evidence type="ECO:0000256" key="1">
    <source>
        <dbReference type="PROSITE-ProRule" id="PRU01076"/>
    </source>
</evidence>
<proteinExistence type="predicted"/>
<organism evidence="3 4">
    <name type="scientific">Metarhizobium album</name>
    <dbReference type="NCBI Taxonomy" id="2182425"/>
    <lineage>
        <taxon>Bacteria</taxon>
        <taxon>Pseudomonadati</taxon>
        <taxon>Pseudomonadota</taxon>
        <taxon>Alphaproteobacteria</taxon>
        <taxon>Hyphomicrobiales</taxon>
        <taxon>Rhizobiaceae</taxon>
        <taxon>Metarhizobium</taxon>
    </lineage>
</organism>
<protein>
    <recommendedName>
        <fullName evidence="2">SpoVT-AbrB domain-containing protein</fullName>
    </recommendedName>
</protein>
<keyword evidence="4" id="KW-1185">Reference proteome</keyword>
<dbReference type="InterPro" id="IPR037914">
    <property type="entry name" value="SpoVT-AbrB_sf"/>
</dbReference>
<accession>A0A2U2DM75</accession>
<dbReference type="Gene3D" id="2.10.260.10">
    <property type="match status" value="1"/>
</dbReference>
<dbReference type="NCBIfam" id="TIGR01439">
    <property type="entry name" value="lp_hng_hel_AbrB"/>
    <property type="match status" value="1"/>
</dbReference>
<dbReference type="InterPro" id="IPR007159">
    <property type="entry name" value="SpoVT-AbrB_dom"/>
</dbReference>
<dbReference type="GO" id="GO:0003677">
    <property type="term" value="F:DNA binding"/>
    <property type="evidence" value="ECO:0007669"/>
    <property type="project" value="UniProtKB-UniRule"/>
</dbReference>
<keyword evidence="1" id="KW-0238">DNA-binding</keyword>
<evidence type="ECO:0000259" key="2">
    <source>
        <dbReference type="PROSITE" id="PS51740"/>
    </source>
</evidence>
<evidence type="ECO:0000313" key="3">
    <source>
        <dbReference type="EMBL" id="PWE54406.1"/>
    </source>
</evidence>
<reference evidence="3 4" key="1">
    <citation type="submission" date="2018-05" db="EMBL/GenBank/DDBJ databases">
        <title>The draft genome of strain NS-104.</title>
        <authorList>
            <person name="Hang P."/>
            <person name="Jiang J."/>
        </authorList>
    </citation>
    <scope>NUCLEOTIDE SEQUENCE [LARGE SCALE GENOMIC DNA]</scope>
    <source>
        <strain evidence="3 4">NS-104</strain>
    </source>
</reference>
<dbReference type="Pfam" id="PF04014">
    <property type="entry name" value="MazE_antitoxin"/>
    <property type="match status" value="1"/>
</dbReference>
<dbReference type="PROSITE" id="PS51740">
    <property type="entry name" value="SPOVT_ABRB"/>
    <property type="match status" value="1"/>
</dbReference>
<dbReference type="SUPFAM" id="SSF89447">
    <property type="entry name" value="AbrB/MazE/MraZ-like"/>
    <property type="match status" value="1"/>
</dbReference>
<sequence length="95" mass="10697">MSRTKMSKAGAVVLPKAVRDAHGFSEGTEFEVIDGGREITLRPAEAKAEPPKKTLTVEEFLAMRPVYKGPPLTDEMIRKGIEEEARRRWDEENGR</sequence>
<feature type="domain" description="SpoVT-AbrB" evidence="2">
    <location>
        <begin position="1"/>
        <end position="46"/>
    </location>
</feature>
<comment type="caution">
    <text evidence="3">The sequence shown here is derived from an EMBL/GenBank/DDBJ whole genome shotgun (WGS) entry which is preliminary data.</text>
</comment>
<name>A0A2U2DM75_9HYPH</name>
<dbReference type="SMART" id="SM00966">
    <property type="entry name" value="SpoVT_AbrB"/>
    <property type="match status" value="1"/>
</dbReference>
<gene>
    <name evidence="3" type="ORF">DEM27_20055</name>
</gene>
<dbReference type="OrthoDB" id="7160352at2"/>
<dbReference type="EMBL" id="QFBC01000010">
    <property type="protein sequence ID" value="PWE54406.1"/>
    <property type="molecule type" value="Genomic_DNA"/>
</dbReference>
<dbReference type="AlphaFoldDB" id="A0A2U2DM75"/>
<dbReference type="Proteomes" id="UP000245252">
    <property type="component" value="Unassembled WGS sequence"/>
</dbReference>
<dbReference type="RefSeq" id="WP_109460036.1">
    <property type="nucleotide sequence ID" value="NZ_QFBC01000010.1"/>
</dbReference>
<evidence type="ECO:0000313" key="4">
    <source>
        <dbReference type="Proteomes" id="UP000245252"/>
    </source>
</evidence>